<protein>
    <submittedName>
        <fullName evidence="1">Uncharacterized protein</fullName>
    </submittedName>
</protein>
<sequence length="501" mass="56024">MAPKRLESDIDTTTRPRPPKRARIAQGGLPEEPVSSGANVLSQLWDRTLSKLEKLRDELAACYNEISDSPKHKLDDSRWHKLLYEVDGIFNGERCGAWSSIGTLPRSSCGEGSEPFGVADVWYMSMEELEGFCNAANPRPLDRPIVVPGQMSEKKGLRNIRLWLEKLHDRHANSSIDTQNYAGKSTSTGTKRIPTTKLHQSIETALGQQDRTITNERLPLNGLNLRDILDESIPEVLKLHRFGLLSSLLARGESGGILDMPAYTDSSAGKHRLRKPQDDVTNCRTFNLFAQRGSWSGPHTDVLGGTWVHNLGGYKAWYYVPNPTDEELQEYQRDGASWSPAEGRQKCIMLCPGDYLFMMPGCRVIHSPLTVEDCLMTGGMFWDDRAIPAILGHLAWVAQYPYVSNEPFPSEMPYVLETLKRFVKDTKDKQRFGVEPGLKAGKDFEKEVDRFVERIKELVKCKCGTGGCKKGCPCLEAGRACSPWCVSHAKGSGSMECRETK</sequence>
<gene>
    <name evidence="1" type="ORF">LTS18_007320</name>
</gene>
<name>A0ACC3DPR3_9PEZI</name>
<keyword evidence="2" id="KW-1185">Reference proteome</keyword>
<proteinExistence type="predicted"/>
<organism evidence="1 2">
    <name type="scientific">Coniosporium uncinatum</name>
    <dbReference type="NCBI Taxonomy" id="93489"/>
    <lineage>
        <taxon>Eukaryota</taxon>
        <taxon>Fungi</taxon>
        <taxon>Dikarya</taxon>
        <taxon>Ascomycota</taxon>
        <taxon>Pezizomycotina</taxon>
        <taxon>Dothideomycetes</taxon>
        <taxon>Dothideomycetes incertae sedis</taxon>
        <taxon>Coniosporium</taxon>
    </lineage>
</organism>
<dbReference type="EMBL" id="JAWDJW010001833">
    <property type="protein sequence ID" value="KAK3078513.1"/>
    <property type="molecule type" value="Genomic_DNA"/>
</dbReference>
<evidence type="ECO:0000313" key="2">
    <source>
        <dbReference type="Proteomes" id="UP001186974"/>
    </source>
</evidence>
<reference evidence="1" key="1">
    <citation type="submission" date="2024-09" db="EMBL/GenBank/DDBJ databases">
        <title>Black Yeasts Isolated from many extreme environments.</title>
        <authorList>
            <person name="Coleine C."/>
            <person name="Stajich J.E."/>
            <person name="Selbmann L."/>
        </authorList>
    </citation>
    <scope>NUCLEOTIDE SEQUENCE</scope>
    <source>
        <strain evidence="1">CCFEE 5737</strain>
    </source>
</reference>
<dbReference type="Proteomes" id="UP001186974">
    <property type="component" value="Unassembled WGS sequence"/>
</dbReference>
<evidence type="ECO:0000313" key="1">
    <source>
        <dbReference type="EMBL" id="KAK3078513.1"/>
    </source>
</evidence>
<comment type="caution">
    <text evidence="1">The sequence shown here is derived from an EMBL/GenBank/DDBJ whole genome shotgun (WGS) entry which is preliminary data.</text>
</comment>
<accession>A0ACC3DPR3</accession>